<keyword evidence="2" id="KW-1185">Reference proteome</keyword>
<dbReference type="RefSeq" id="WP_160958180.1">
    <property type="nucleotide sequence ID" value="NZ_WVUD01000002.1"/>
</dbReference>
<name>A0A7C9MHH5_9BACT</name>
<accession>A0A7C9MHH5</accession>
<organism evidence="1 2">
    <name type="scientific">Solidesulfovibrio aerotolerans</name>
    <dbReference type="NCBI Taxonomy" id="295255"/>
    <lineage>
        <taxon>Bacteria</taxon>
        <taxon>Pseudomonadati</taxon>
        <taxon>Thermodesulfobacteriota</taxon>
        <taxon>Desulfovibrionia</taxon>
        <taxon>Desulfovibrionales</taxon>
        <taxon>Desulfovibrionaceae</taxon>
        <taxon>Solidesulfovibrio</taxon>
    </lineage>
</organism>
<evidence type="ECO:0000313" key="2">
    <source>
        <dbReference type="Proteomes" id="UP000482487"/>
    </source>
</evidence>
<dbReference type="EMBL" id="WVUD01000002">
    <property type="protein sequence ID" value="MYL81869.1"/>
    <property type="molecule type" value="Genomic_DNA"/>
</dbReference>
<gene>
    <name evidence="1" type="ORF">GTA51_01800</name>
</gene>
<evidence type="ECO:0000313" key="1">
    <source>
        <dbReference type="EMBL" id="MYL81869.1"/>
    </source>
</evidence>
<comment type="caution">
    <text evidence="1">The sequence shown here is derived from an EMBL/GenBank/DDBJ whole genome shotgun (WGS) entry which is preliminary data.</text>
</comment>
<dbReference type="Proteomes" id="UP000482487">
    <property type="component" value="Unassembled WGS sequence"/>
</dbReference>
<dbReference type="AlphaFoldDB" id="A0A7C9MHH5"/>
<dbReference type="OrthoDB" id="158697at2"/>
<protein>
    <recommendedName>
        <fullName evidence="3">PIN domain-containing protein</fullName>
    </recommendedName>
</protein>
<evidence type="ECO:0008006" key="3">
    <source>
        <dbReference type="Google" id="ProtNLM"/>
    </source>
</evidence>
<reference evidence="1 2" key="1">
    <citation type="submission" date="2020-01" db="EMBL/GenBank/DDBJ databases">
        <title>Genome sequence of Desulfovibrio aerotolerans DSM 16695(T).</title>
        <authorList>
            <person name="Karnachuk O."/>
            <person name="Avakyan M."/>
            <person name="Mardanov A."/>
            <person name="Kadnikov V."/>
            <person name="Ravin N."/>
        </authorList>
    </citation>
    <scope>NUCLEOTIDE SEQUENCE [LARGE SCALE GENOMIC DNA]</scope>
    <source>
        <strain evidence="1 2">DSM 16695</strain>
    </source>
</reference>
<sequence>MPGKVLVLDTCILCVWLQIPGKTTCGPDHDRWDFARVDAKLRQEELEKATFVLPLATIIETGNHISQTNGDRKKLADSLGKIMQQAANSTSPWAAFSDQSELWSDGKLGALAVTWPPLAAQKLSLGDATIQEVAAFYAKTGCHVELLTGDQGLKAYEPAKPTTLPRRRARP</sequence>
<proteinExistence type="predicted"/>